<reference evidence="2" key="3">
    <citation type="journal article" date="2017" name="Nature">
        <title>Genome sequence of the progenitor of the wheat D genome Aegilops tauschii.</title>
        <authorList>
            <person name="Luo M.C."/>
            <person name="Gu Y.Q."/>
            <person name="Puiu D."/>
            <person name="Wang H."/>
            <person name="Twardziok S.O."/>
            <person name="Deal K.R."/>
            <person name="Huo N."/>
            <person name="Zhu T."/>
            <person name="Wang L."/>
            <person name="Wang Y."/>
            <person name="McGuire P.E."/>
            <person name="Liu S."/>
            <person name="Long H."/>
            <person name="Ramasamy R.K."/>
            <person name="Rodriguez J.C."/>
            <person name="Van S.L."/>
            <person name="Yuan L."/>
            <person name="Wang Z."/>
            <person name="Xia Z."/>
            <person name="Xiao L."/>
            <person name="Anderson O.D."/>
            <person name="Ouyang S."/>
            <person name="Liang Y."/>
            <person name="Zimin A.V."/>
            <person name="Pertea G."/>
            <person name="Qi P."/>
            <person name="Bennetzen J.L."/>
            <person name="Dai X."/>
            <person name="Dawson M.W."/>
            <person name="Muller H.G."/>
            <person name="Kugler K."/>
            <person name="Rivarola-Duarte L."/>
            <person name="Spannagl M."/>
            <person name="Mayer K.F.X."/>
            <person name="Lu F.H."/>
            <person name="Bevan M.W."/>
            <person name="Leroy P."/>
            <person name="Li P."/>
            <person name="You F.M."/>
            <person name="Sun Q."/>
            <person name="Liu Z."/>
            <person name="Lyons E."/>
            <person name="Wicker T."/>
            <person name="Salzberg S.L."/>
            <person name="Devos K.M."/>
            <person name="Dvorak J."/>
        </authorList>
    </citation>
    <scope>NUCLEOTIDE SEQUENCE [LARGE SCALE GENOMIC DNA]</scope>
    <source>
        <strain evidence="2">cv. AL8/78</strain>
    </source>
</reference>
<keyword evidence="3" id="KW-1185">Reference proteome</keyword>
<reference evidence="2" key="4">
    <citation type="submission" date="2019-03" db="UniProtKB">
        <authorList>
            <consortium name="EnsemblPlants"/>
        </authorList>
    </citation>
    <scope>IDENTIFICATION</scope>
</reference>
<dbReference type="FunFam" id="1.10.510.10:FF:000870">
    <property type="entry name" value="OSJNBa0016N04.16-like protein"/>
    <property type="match status" value="1"/>
</dbReference>
<organism evidence="2 3">
    <name type="scientific">Aegilops tauschii subsp. strangulata</name>
    <name type="common">Goatgrass</name>
    <dbReference type="NCBI Taxonomy" id="200361"/>
    <lineage>
        <taxon>Eukaryota</taxon>
        <taxon>Viridiplantae</taxon>
        <taxon>Streptophyta</taxon>
        <taxon>Embryophyta</taxon>
        <taxon>Tracheophyta</taxon>
        <taxon>Spermatophyta</taxon>
        <taxon>Magnoliopsida</taxon>
        <taxon>Liliopsida</taxon>
        <taxon>Poales</taxon>
        <taxon>Poaceae</taxon>
        <taxon>BOP clade</taxon>
        <taxon>Pooideae</taxon>
        <taxon>Triticodae</taxon>
        <taxon>Triticeae</taxon>
        <taxon>Triticinae</taxon>
        <taxon>Aegilops</taxon>
    </lineage>
</organism>
<protein>
    <recommendedName>
        <fullName evidence="1">Protein kinase domain-containing protein</fullName>
    </recommendedName>
</protein>
<dbReference type="PROSITE" id="PS50011">
    <property type="entry name" value="PROTEIN_KINASE_DOM"/>
    <property type="match status" value="1"/>
</dbReference>
<dbReference type="Gramene" id="AET3Gv20232700.15">
    <property type="protein sequence ID" value="AET3Gv20232700.15"/>
    <property type="gene ID" value="AET3Gv20232700"/>
</dbReference>
<dbReference type="SMART" id="SM00220">
    <property type="entry name" value="S_TKc"/>
    <property type="match status" value="1"/>
</dbReference>
<dbReference type="AlphaFoldDB" id="A0A453E5P7"/>
<evidence type="ECO:0000259" key="1">
    <source>
        <dbReference type="PROSITE" id="PS50011"/>
    </source>
</evidence>
<feature type="domain" description="Protein kinase" evidence="1">
    <location>
        <begin position="1"/>
        <end position="228"/>
    </location>
</feature>
<dbReference type="Gene3D" id="1.10.510.10">
    <property type="entry name" value="Transferase(Phosphotransferase) domain 1"/>
    <property type="match status" value="1"/>
</dbReference>
<dbReference type="InterPro" id="IPR011009">
    <property type="entry name" value="Kinase-like_dom_sf"/>
</dbReference>
<reference evidence="3" key="2">
    <citation type="journal article" date="2017" name="Nat. Plants">
        <title>The Aegilops tauschii genome reveals multiple impacts of transposons.</title>
        <authorList>
            <person name="Zhao G."/>
            <person name="Zou C."/>
            <person name="Li K."/>
            <person name="Wang K."/>
            <person name="Li T."/>
            <person name="Gao L."/>
            <person name="Zhang X."/>
            <person name="Wang H."/>
            <person name="Yang Z."/>
            <person name="Liu X."/>
            <person name="Jiang W."/>
            <person name="Mao L."/>
            <person name="Kong X."/>
            <person name="Jiao Y."/>
            <person name="Jia J."/>
        </authorList>
    </citation>
    <scope>NUCLEOTIDE SEQUENCE [LARGE SCALE GENOMIC DNA]</scope>
    <source>
        <strain evidence="3">cv. AL8/78</strain>
    </source>
</reference>
<dbReference type="GO" id="GO:0005524">
    <property type="term" value="F:ATP binding"/>
    <property type="evidence" value="ECO:0007669"/>
    <property type="project" value="InterPro"/>
</dbReference>
<evidence type="ECO:0000313" key="2">
    <source>
        <dbReference type="EnsemblPlants" id="AET3Gv20232700.15"/>
    </source>
</evidence>
<dbReference type="Proteomes" id="UP000015105">
    <property type="component" value="Chromosome 3D"/>
</dbReference>
<dbReference type="PIRSF" id="PIRSF000654">
    <property type="entry name" value="Integrin-linked_kinase"/>
    <property type="match status" value="1"/>
</dbReference>
<dbReference type="Gene3D" id="3.30.200.20">
    <property type="entry name" value="Phosphorylase Kinase, domain 1"/>
    <property type="match status" value="1"/>
</dbReference>
<evidence type="ECO:0000313" key="3">
    <source>
        <dbReference type="Proteomes" id="UP000015105"/>
    </source>
</evidence>
<dbReference type="InterPro" id="IPR008271">
    <property type="entry name" value="Ser/Thr_kinase_AS"/>
</dbReference>
<accession>A0A453E5P7</accession>
<reference evidence="2" key="5">
    <citation type="journal article" date="2021" name="G3 (Bethesda)">
        <title>Aegilops tauschii genome assembly Aet v5.0 features greater sequence contiguity and improved annotation.</title>
        <authorList>
            <person name="Wang L."/>
            <person name="Zhu T."/>
            <person name="Rodriguez J.C."/>
            <person name="Deal K.R."/>
            <person name="Dubcovsky J."/>
            <person name="McGuire P.E."/>
            <person name="Lux T."/>
            <person name="Spannagl M."/>
            <person name="Mayer K.F.X."/>
            <person name="Baldrich P."/>
            <person name="Meyers B.C."/>
            <person name="Huo N."/>
            <person name="Gu Y.Q."/>
            <person name="Zhou H."/>
            <person name="Devos K.M."/>
            <person name="Bennetzen J.L."/>
            <person name="Unver T."/>
            <person name="Budak H."/>
            <person name="Gulick P.J."/>
            <person name="Galiba G."/>
            <person name="Kalapos B."/>
            <person name="Nelson D.R."/>
            <person name="Li P."/>
            <person name="You F.M."/>
            <person name="Luo M.C."/>
            <person name="Dvorak J."/>
        </authorList>
    </citation>
    <scope>NUCLEOTIDE SEQUENCE [LARGE SCALE GENOMIC DNA]</scope>
    <source>
        <strain evidence="2">cv. AL8/78</strain>
    </source>
</reference>
<dbReference type="PANTHER" id="PTHR45707:SF71">
    <property type="entry name" value="PROTEIN KINASE DOMAIN-CONTAINING PROTEIN"/>
    <property type="match status" value="1"/>
</dbReference>
<dbReference type="EnsemblPlants" id="AET3Gv20232700.15">
    <property type="protein sequence ID" value="AET3Gv20232700.15"/>
    <property type="gene ID" value="AET3Gv20232700"/>
</dbReference>
<sequence length="228" mass="26002">MGVQQSGEIIVVKRLMPSMVGAQSLFENEVHHLMRLRHPNIVRLMGYCYETKKVILEYRGKNVFAERSEMLLCLEYLPKGSLDGYISDGSSQLDWHTCYKIIEGICNGLHYLHEQIDKSVLHLDLKPANVLLDNNLAPKLTDFGLSRLLDQYQTMFTPNRFGTLGYMAPEYIDEGTITPKTDIFSLGVIIMELITGHRDYPSVAGTSSEGFIEHIWEFCFSFLSLIPF</sequence>
<dbReference type="Pfam" id="PF00069">
    <property type="entry name" value="Pkinase"/>
    <property type="match status" value="1"/>
</dbReference>
<name>A0A453E5P7_AEGTS</name>
<proteinExistence type="predicted"/>
<dbReference type="PROSITE" id="PS00108">
    <property type="entry name" value="PROTEIN_KINASE_ST"/>
    <property type="match status" value="1"/>
</dbReference>
<dbReference type="PANTHER" id="PTHR45707">
    <property type="entry name" value="C2 CALCIUM/LIPID-BINDING PLANT PHOSPHORIBOSYLTRANSFERASE FAMILY PROTEIN"/>
    <property type="match status" value="1"/>
</dbReference>
<dbReference type="InterPro" id="IPR000719">
    <property type="entry name" value="Prot_kinase_dom"/>
</dbReference>
<dbReference type="SUPFAM" id="SSF56112">
    <property type="entry name" value="Protein kinase-like (PK-like)"/>
    <property type="match status" value="1"/>
</dbReference>
<reference evidence="3" key="1">
    <citation type="journal article" date="2014" name="Science">
        <title>Ancient hybridizations among the ancestral genomes of bread wheat.</title>
        <authorList>
            <consortium name="International Wheat Genome Sequencing Consortium,"/>
            <person name="Marcussen T."/>
            <person name="Sandve S.R."/>
            <person name="Heier L."/>
            <person name="Spannagl M."/>
            <person name="Pfeifer M."/>
            <person name="Jakobsen K.S."/>
            <person name="Wulff B.B."/>
            <person name="Steuernagel B."/>
            <person name="Mayer K.F."/>
            <person name="Olsen O.A."/>
        </authorList>
    </citation>
    <scope>NUCLEOTIDE SEQUENCE [LARGE SCALE GENOMIC DNA]</scope>
    <source>
        <strain evidence="3">cv. AL8/78</strain>
    </source>
</reference>
<dbReference type="GO" id="GO:0004672">
    <property type="term" value="F:protein kinase activity"/>
    <property type="evidence" value="ECO:0007669"/>
    <property type="project" value="InterPro"/>
</dbReference>